<dbReference type="RefSeq" id="WP_345114835.1">
    <property type="nucleotide sequence ID" value="NZ_BAABDH010000041.1"/>
</dbReference>
<dbReference type="Proteomes" id="UP001499909">
    <property type="component" value="Unassembled WGS sequence"/>
</dbReference>
<gene>
    <name evidence="2" type="ORF">GCM10022406_27150</name>
</gene>
<protein>
    <submittedName>
        <fullName evidence="2">Uncharacterized protein</fullName>
    </submittedName>
</protein>
<evidence type="ECO:0000313" key="2">
    <source>
        <dbReference type="EMBL" id="GAA3941850.1"/>
    </source>
</evidence>
<proteinExistence type="predicted"/>
<sequence length="121" mass="13567">MKKIYLTSCLLLLLGAPLVMAQDVVSSDAALHERVTALSRRIAETTKLNEGQYLQVKRLNLVMMTEMETIKARFASTPAKLDEQLAELQSRYDWDLAALLLPKQLMVYNASKISTLAVNAR</sequence>
<name>A0ABP7NB68_9BACT</name>
<comment type="caution">
    <text evidence="2">The sequence shown here is derived from an EMBL/GenBank/DDBJ whole genome shotgun (WGS) entry which is preliminary data.</text>
</comment>
<feature type="signal peptide" evidence="1">
    <location>
        <begin position="1"/>
        <end position="21"/>
    </location>
</feature>
<evidence type="ECO:0000313" key="3">
    <source>
        <dbReference type="Proteomes" id="UP001499909"/>
    </source>
</evidence>
<accession>A0ABP7NB68</accession>
<organism evidence="2 3">
    <name type="scientific">Hymenobacter algoricola</name>
    <dbReference type="NCBI Taxonomy" id="486267"/>
    <lineage>
        <taxon>Bacteria</taxon>
        <taxon>Pseudomonadati</taxon>
        <taxon>Bacteroidota</taxon>
        <taxon>Cytophagia</taxon>
        <taxon>Cytophagales</taxon>
        <taxon>Hymenobacteraceae</taxon>
        <taxon>Hymenobacter</taxon>
    </lineage>
</organism>
<evidence type="ECO:0000256" key="1">
    <source>
        <dbReference type="SAM" id="SignalP"/>
    </source>
</evidence>
<dbReference type="EMBL" id="BAABDH010000041">
    <property type="protein sequence ID" value="GAA3941850.1"/>
    <property type="molecule type" value="Genomic_DNA"/>
</dbReference>
<keyword evidence="1" id="KW-0732">Signal</keyword>
<keyword evidence="3" id="KW-1185">Reference proteome</keyword>
<reference evidence="3" key="1">
    <citation type="journal article" date="2019" name="Int. J. Syst. Evol. Microbiol.">
        <title>The Global Catalogue of Microorganisms (GCM) 10K type strain sequencing project: providing services to taxonomists for standard genome sequencing and annotation.</title>
        <authorList>
            <consortium name="The Broad Institute Genomics Platform"/>
            <consortium name="The Broad Institute Genome Sequencing Center for Infectious Disease"/>
            <person name="Wu L."/>
            <person name="Ma J."/>
        </authorList>
    </citation>
    <scope>NUCLEOTIDE SEQUENCE [LARGE SCALE GENOMIC DNA]</scope>
    <source>
        <strain evidence="3">JCM 17214</strain>
    </source>
</reference>
<feature type="chain" id="PRO_5047204832" evidence="1">
    <location>
        <begin position="22"/>
        <end position="121"/>
    </location>
</feature>